<comment type="caution">
    <text evidence="2">The sequence shown here is derived from an EMBL/GenBank/DDBJ whole genome shotgun (WGS) entry which is preliminary data.</text>
</comment>
<organism evidence="2 3">
    <name type="scientific">Pholiota conissans</name>
    <dbReference type="NCBI Taxonomy" id="109636"/>
    <lineage>
        <taxon>Eukaryota</taxon>
        <taxon>Fungi</taxon>
        <taxon>Dikarya</taxon>
        <taxon>Basidiomycota</taxon>
        <taxon>Agaricomycotina</taxon>
        <taxon>Agaricomycetes</taxon>
        <taxon>Agaricomycetidae</taxon>
        <taxon>Agaricales</taxon>
        <taxon>Agaricineae</taxon>
        <taxon>Strophariaceae</taxon>
        <taxon>Pholiota</taxon>
    </lineage>
</organism>
<protein>
    <submittedName>
        <fullName evidence="2">Uncharacterized protein</fullName>
    </submittedName>
</protein>
<keyword evidence="1" id="KW-0472">Membrane</keyword>
<keyword evidence="3" id="KW-1185">Reference proteome</keyword>
<keyword evidence="1" id="KW-0812">Transmembrane</keyword>
<dbReference type="Proteomes" id="UP000807469">
    <property type="component" value="Unassembled WGS sequence"/>
</dbReference>
<gene>
    <name evidence="2" type="ORF">BDN70DRAFT_896549</name>
</gene>
<evidence type="ECO:0000256" key="1">
    <source>
        <dbReference type="SAM" id="Phobius"/>
    </source>
</evidence>
<feature type="transmembrane region" description="Helical" evidence="1">
    <location>
        <begin position="12"/>
        <end position="30"/>
    </location>
</feature>
<name>A0A9P5YX40_9AGAR</name>
<proteinExistence type="predicted"/>
<evidence type="ECO:0000313" key="2">
    <source>
        <dbReference type="EMBL" id="KAF9477393.1"/>
    </source>
</evidence>
<sequence length="195" mass="22304">MHFSEDRLDFSILSFTYLFVVLYLSSFSRIQRGPVNLWSDVPSEPELAAGLQQRTLTQISYSEISGVASHLAAAKSLRNENGAKRFGLLVIWQKPERQISPGMLGTRRNISARGVLDVEKESIRRGQSLTDDEERWKETGLNGGFQLNLHRKALDFWILTTALSEISEKNFALWLTVNTYSVQSYVIPVYEHYFQ</sequence>
<keyword evidence="1" id="KW-1133">Transmembrane helix</keyword>
<accession>A0A9P5YX40</accession>
<reference evidence="2" key="1">
    <citation type="submission" date="2020-11" db="EMBL/GenBank/DDBJ databases">
        <authorList>
            <consortium name="DOE Joint Genome Institute"/>
            <person name="Ahrendt S."/>
            <person name="Riley R."/>
            <person name="Andreopoulos W."/>
            <person name="Labutti K."/>
            <person name="Pangilinan J."/>
            <person name="Ruiz-Duenas F.J."/>
            <person name="Barrasa J.M."/>
            <person name="Sanchez-Garcia M."/>
            <person name="Camarero S."/>
            <person name="Miyauchi S."/>
            <person name="Serrano A."/>
            <person name="Linde D."/>
            <person name="Babiker R."/>
            <person name="Drula E."/>
            <person name="Ayuso-Fernandez I."/>
            <person name="Pacheco R."/>
            <person name="Padilla G."/>
            <person name="Ferreira P."/>
            <person name="Barriuso J."/>
            <person name="Kellner H."/>
            <person name="Castanera R."/>
            <person name="Alfaro M."/>
            <person name="Ramirez L."/>
            <person name="Pisabarro A.G."/>
            <person name="Kuo A."/>
            <person name="Tritt A."/>
            <person name="Lipzen A."/>
            <person name="He G."/>
            <person name="Yan M."/>
            <person name="Ng V."/>
            <person name="Cullen D."/>
            <person name="Martin F."/>
            <person name="Rosso M.-N."/>
            <person name="Henrissat B."/>
            <person name="Hibbett D."/>
            <person name="Martinez A.T."/>
            <person name="Grigoriev I.V."/>
        </authorList>
    </citation>
    <scope>NUCLEOTIDE SEQUENCE</scope>
    <source>
        <strain evidence="2">CIRM-BRFM 674</strain>
    </source>
</reference>
<dbReference type="EMBL" id="MU155262">
    <property type="protein sequence ID" value="KAF9477393.1"/>
    <property type="molecule type" value="Genomic_DNA"/>
</dbReference>
<dbReference type="AlphaFoldDB" id="A0A9P5YX40"/>
<evidence type="ECO:0000313" key="3">
    <source>
        <dbReference type="Proteomes" id="UP000807469"/>
    </source>
</evidence>